<accession>A0A8T6ZBG9</accession>
<keyword evidence="1" id="KW-0812">Transmembrane</keyword>
<comment type="caution">
    <text evidence="2">The sequence shown here is derived from an EMBL/GenBank/DDBJ whole genome shotgun (WGS) entry which is preliminary data.</text>
</comment>
<dbReference type="Proteomes" id="UP000030460">
    <property type="component" value="Unassembled WGS sequence"/>
</dbReference>
<feature type="transmembrane region" description="Helical" evidence="1">
    <location>
        <begin position="25"/>
        <end position="45"/>
    </location>
</feature>
<name>A0A8T6ZBG9_9BURK</name>
<evidence type="ECO:0000313" key="3">
    <source>
        <dbReference type="Proteomes" id="UP000030460"/>
    </source>
</evidence>
<evidence type="ECO:0000256" key="1">
    <source>
        <dbReference type="SAM" id="Phobius"/>
    </source>
</evidence>
<keyword evidence="3" id="KW-1185">Reference proteome</keyword>
<organism evidence="2 3">
    <name type="scientific">Paraburkholderia sacchari</name>
    <dbReference type="NCBI Taxonomy" id="159450"/>
    <lineage>
        <taxon>Bacteria</taxon>
        <taxon>Pseudomonadati</taxon>
        <taxon>Pseudomonadota</taxon>
        <taxon>Betaproteobacteria</taxon>
        <taxon>Burkholderiales</taxon>
        <taxon>Burkholderiaceae</taxon>
        <taxon>Paraburkholderia</taxon>
    </lineage>
</organism>
<reference evidence="2" key="2">
    <citation type="submission" date="2020-04" db="EMBL/GenBank/DDBJ databases">
        <authorList>
            <person name="Alexandrino P."/>
            <person name="Mendonca T."/>
            <person name="Guaman L."/>
            <person name="Cherix J."/>
            <person name="Lozano-Sakalauskas G."/>
            <person name="Fujita A."/>
            <person name="Filho E.R."/>
            <person name="Long P."/>
            <person name="Padilla G."/>
            <person name="Taciro M.K."/>
            <person name="Gomez J.G."/>
            <person name="Silva L.F."/>
            <person name="Torres M."/>
        </authorList>
    </citation>
    <scope>NUCLEOTIDE SEQUENCE</scope>
    <source>
        <strain evidence="2">LMG 19450</strain>
    </source>
</reference>
<gene>
    <name evidence="2" type="ORF">NH14_013120</name>
</gene>
<protein>
    <submittedName>
        <fullName evidence="2">Uncharacterized protein</fullName>
    </submittedName>
</protein>
<evidence type="ECO:0000313" key="2">
    <source>
        <dbReference type="EMBL" id="NLP62096.1"/>
    </source>
</evidence>
<sequence>MRVSERYGKNGYKTGETIHYSSSEYIWKGAVPLLIGCAIALYIVWQGYQEQRKIDAVKLTSQDYSIYKRLRDKSIEEQKDNIATIKKYDHLRHTVCTTSVHTDDYDNKQCDIYERVERMPGDFVEVRTTVYEKYGQALSNFECKGAPNWCSLTGKLERYYSQQYSDPVARVRAEAAVQKWGDIQVMH</sequence>
<dbReference type="AlphaFoldDB" id="A0A8T6ZBG9"/>
<keyword evidence="1" id="KW-1133">Transmembrane helix</keyword>
<dbReference type="EMBL" id="JTDB02000003">
    <property type="protein sequence ID" value="NLP62096.1"/>
    <property type="molecule type" value="Genomic_DNA"/>
</dbReference>
<keyword evidence="1" id="KW-0472">Membrane</keyword>
<dbReference type="RefSeq" id="WP_152617277.1">
    <property type="nucleotide sequence ID" value="NZ_CADFGF010000003.1"/>
</dbReference>
<proteinExistence type="predicted"/>
<reference evidence="2" key="1">
    <citation type="journal article" date="2015" name="Genome Announc.">
        <title>Draft Genome Sequence of the Polyhydroxyalkanoate-Producing Bacterium Burkholderia sacchari LMG 19450 Isolated from Brazilian Sugarcane Plantation Soil.</title>
        <authorList>
            <person name="Alexandrino P.M."/>
            <person name="Mendonca T.T."/>
            <person name="Guaman Bautista L.P."/>
            <person name="Cherix J."/>
            <person name="Lozano-Sakalauskas G.C."/>
            <person name="Fujita A."/>
            <person name="Ramos Filho E."/>
            <person name="Long P."/>
            <person name="Padilla G."/>
            <person name="Taciro M.K."/>
            <person name="Gomez J.G."/>
            <person name="Silva L.F."/>
        </authorList>
    </citation>
    <scope>NUCLEOTIDE SEQUENCE</scope>
    <source>
        <strain evidence="2">LMG 19450</strain>
    </source>
</reference>